<dbReference type="Proteomes" id="UP001446871">
    <property type="component" value="Unassembled WGS sequence"/>
</dbReference>
<proteinExistence type="predicted"/>
<evidence type="ECO:0000313" key="2">
    <source>
        <dbReference type="Proteomes" id="UP001446871"/>
    </source>
</evidence>
<reference evidence="1 2" key="1">
    <citation type="submission" date="2023-01" db="EMBL/GenBank/DDBJ databases">
        <title>Analysis of 21 Apiospora genomes using comparative genomics revels a genus with tremendous synthesis potential of carbohydrate active enzymes and secondary metabolites.</title>
        <authorList>
            <person name="Sorensen T."/>
        </authorList>
    </citation>
    <scope>NUCLEOTIDE SEQUENCE [LARGE SCALE GENOMIC DNA]</scope>
    <source>
        <strain evidence="1 2">CBS 83171</strain>
    </source>
</reference>
<evidence type="ECO:0000313" key="1">
    <source>
        <dbReference type="EMBL" id="KAK8083313.1"/>
    </source>
</evidence>
<keyword evidence="2" id="KW-1185">Reference proteome</keyword>
<name>A0ABR1WMR5_9PEZI</name>
<organism evidence="1 2">
    <name type="scientific">Apiospora saccharicola</name>
    <dbReference type="NCBI Taxonomy" id="335842"/>
    <lineage>
        <taxon>Eukaryota</taxon>
        <taxon>Fungi</taxon>
        <taxon>Dikarya</taxon>
        <taxon>Ascomycota</taxon>
        <taxon>Pezizomycotina</taxon>
        <taxon>Sordariomycetes</taxon>
        <taxon>Xylariomycetidae</taxon>
        <taxon>Amphisphaeriales</taxon>
        <taxon>Apiosporaceae</taxon>
        <taxon>Apiospora</taxon>
    </lineage>
</organism>
<dbReference type="EMBL" id="JAQQWM010000001">
    <property type="protein sequence ID" value="KAK8083313.1"/>
    <property type="molecule type" value="Genomic_DNA"/>
</dbReference>
<dbReference type="Gene3D" id="3.40.390.10">
    <property type="entry name" value="Collagenase (Catalytic Domain)"/>
    <property type="match status" value="1"/>
</dbReference>
<gene>
    <name evidence="1" type="ORF">PG996_002094</name>
</gene>
<comment type="caution">
    <text evidence="1">The sequence shown here is derived from an EMBL/GenBank/DDBJ whole genome shotgun (WGS) entry which is preliminary data.</text>
</comment>
<accession>A0ABR1WMR5</accession>
<sequence>MLRCDVLNMGHRNIVANYAHKMGHAWGFHHEHQNPVWWSNYWSGEARDSYFFGEGSFFCERLEDYAKVVADIDSMVMMTPEDKTGLKRDICRHRKIAGDWNFVGGLNWLPVTHGVQWQKKKEPDWNSLMIYPSSSGSIDGSTGKDAAIILKKPNGDVIKPALKPSSLDIEGLRKMYQAPRSTLGSFSSERAASFSTSSS</sequence>
<dbReference type="SUPFAM" id="SSF55486">
    <property type="entry name" value="Metalloproteases ('zincins'), catalytic domain"/>
    <property type="match status" value="1"/>
</dbReference>
<dbReference type="InterPro" id="IPR024079">
    <property type="entry name" value="MetalloPept_cat_dom_sf"/>
</dbReference>
<protein>
    <recommendedName>
        <fullName evidence="3">Peptidase M12A domain-containing protein</fullName>
    </recommendedName>
</protein>
<evidence type="ECO:0008006" key="3">
    <source>
        <dbReference type="Google" id="ProtNLM"/>
    </source>
</evidence>